<feature type="region of interest" description="Disordered" evidence="1">
    <location>
        <begin position="333"/>
        <end position="355"/>
    </location>
</feature>
<name>W1N5Q6_9GAMM</name>
<dbReference type="Pfam" id="PF02120">
    <property type="entry name" value="Flg_hook"/>
    <property type="match status" value="1"/>
</dbReference>
<feature type="compositionally biased region" description="Polar residues" evidence="1">
    <location>
        <begin position="346"/>
        <end position="355"/>
    </location>
</feature>
<reference evidence="3 4" key="1">
    <citation type="submission" date="2013-08" db="EMBL/GenBank/DDBJ databases">
        <title>draft genome of Halomonas huanghegensis, strain BJGMM-B45T.</title>
        <authorList>
            <person name="Miao C."/>
            <person name="Wan Y."/>
            <person name="Jin W."/>
        </authorList>
    </citation>
    <scope>NUCLEOTIDE SEQUENCE [LARGE SCALE GENOMIC DNA]</scope>
    <source>
        <strain evidence="3 4">BJGMM-B45</strain>
    </source>
</reference>
<dbReference type="RefSeq" id="WP_021819348.1">
    <property type="nucleotide sequence ID" value="NZ_AVBC01000035.1"/>
</dbReference>
<dbReference type="OrthoDB" id="5296742at2"/>
<dbReference type="KEGG" id="hhu:AR456_19870"/>
<feature type="domain" description="Flagellar hook-length control protein-like C-terminal" evidence="2">
    <location>
        <begin position="347"/>
        <end position="424"/>
    </location>
</feature>
<dbReference type="InterPro" id="IPR038610">
    <property type="entry name" value="FliK-like_C_sf"/>
</dbReference>
<gene>
    <name evidence="3" type="ORF">BJB45_19705</name>
</gene>
<feature type="region of interest" description="Disordered" evidence="1">
    <location>
        <begin position="20"/>
        <end position="83"/>
    </location>
</feature>
<evidence type="ECO:0000313" key="4">
    <source>
        <dbReference type="Proteomes" id="UP000019113"/>
    </source>
</evidence>
<accession>W1N5Q6</accession>
<organism evidence="3 4">
    <name type="scientific">Halomonas huangheensis</name>
    <dbReference type="NCBI Taxonomy" id="1178482"/>
    <lineage>
        <taxon>Bacteria</taxon>
        <taxon>Pseudomonadati</taxon>
        <taxon>Pseudomonadota</taxon>
        <taxon>Gammaproteobacteria</taxon>
        <taxon>Oceanospirillales</taxon>
        <taxon>Halomonadaceae</taxon>
        <taxon>Halomonas</taxon>
    </lineage>
</organism>
<evidence type="ECO:0000259" key="2">
    <source>
        <dbReference type="Pfam" id="PF02120"/>
    </source>
</evidence>
<dbReference type="PATRIC" id="fig|1178482.3.peg.2396"/>
<dbReference type="AlphaFoldDB" id="W1N5Q6"/>
<dbReference type="STRING" id="1178482.AR456_19870"/>
<feature type="compositionally biased region" description="Basic and acidic residues" evidence="1">
    <location>
        <begin position="39"/>
        <end position="52"/>
    </location>
</feature>
<comment type="caution">
    <text evidence="3">The sequence shown here is derived from an EMBL/GenBank/DDBJ whole genome shotgun (WGS) entry which is preliminary data.</text>
</comment>
<keyword evidence="4" id="KW-1185">Reference proteome</keyword>
<evidence type="ECO:0000313" key="3">
    <source>
        <dbReference type="EMBL" id="ERL50824.1"/>
    </source>
</evidence>
<proteinExistence type="predicted"/>
<dbReference type="Proteomes" id="UP000019113">
    <property type="component" value="Unassembled WGS sequence"/>
</dbReference>
<evidence type="ECO:0000256" key="1">
    <source>
        <dbReference type="SAM" id="MobiDB-lite"/>
    </source>
</evidence>
<feature type="compositionally biased region" description="Polar residues" evidence="1">
    <location>
        <begin position="56"/>
        <end position="83"/>
    </location>
</feature>
<protein>
    <recommendedName>
        <fullName evidence="2">Flagellar hook-length control protein-like C-terminal domain-containing protein</fullName>
    </recommendedName>
</protein>
<sequence length="437" mass="46992">MSGITTLIDTLLHQVLGKRVDLPPPRDLNAPIKAVDPGRGPREVHSDSRLDARGSSAITSRESGTRSAVTSPNAGTPPSTITSLSAPAQHIADLLLRFPAPSSAILPRQPLLNFTPANTLNSAPANTPAFQSQTTSSPHPTVAINTNVINASAINASAINASAINSSAINPNPTLEASNGLVSQLATRLSHSVRDSGLFYEAHLAHWLKGDMPREQLAREPQMWRALLFRPAAAAEANSMLQGMASAPWRASQPSGFLPRESPLAGVQGDGEPITSGQPQRTEDLAQSARQIVHPSLATLVRHQLELLSTPVLRWEGDVWSGLFMALMVQPDDRYHDPDRPPSDSQTQDEPQQQAWQASMRLEVEGLGTVSIDARLQQSRLALTLGADSTQLRQQLSQHQQDLTARLRAHGLDQIDVIVGDSSPIAQEPPRQGTTNR</sequence>
<dbReference type="EMBL" id="AVBC01000035">
    <property type="protein sequence ID" value="ERL50824.1"/>
    <property type="molecule type" value="Genomic_DNA"/>
</dbReference>
<dbReference type="Gene3D" id="3.30.750.140">
    <property type="match status" value="1"/>
</dbReference>
<feature type="region of interest" description="Disordered" evidence="1">
    <location>
        <begin position="251"/>
        <end position="288"/>
    </location>
</feature>
<feature type="compositionally biased region" description="Basic and acidic residues" evidence="1">
    <location>
        <begin position="333"/>
        <end position="342"/>
    </location>
</feature>
<dbReference type="InterPro" id="IPR021136">
    <property type="entry name" value="Flagellar_hook_control-like_C"/>
</dbReference>